<dbReference type="NCBIfam" id="TIGR00797">
    <property type="entry name" value="matE"/>
    <property type="match status" value="1"/>
</dbReference>
<dbReference type="GO" id="GO:0015297">
    <property type="term" value="F:antiporter activity"/>
    <property type="evidence" value="ECO:0007669"/>
    <property type="project" value="InterPro"/>
</dbReference>
<dbReference type="Proteomes" id="UP000702964">
    <property type="component" value="Unassembled WGS sequence"/>
</dbReference>
<dbReference type="PANTHER" id="PTHR43298:SF2">
    <property type="entry name" value="FMN_FAD EXPORTER YEEO-RELATED"/>
    <property type="match status" value="1"/>
</dbReference>
<feature type="transmembrane region" description="Helical" evidence="3">
    <location>
        <begin position="438"/>
        <end position="458"/>
    </location>
</feature>
<dbReference type="CDD" id="cd13131">
    <property type="entry name" value="MATE_NorM_like"/>
    <property type="match status" value="1"/>
</dbReference>
<feature type="transmembrane region" description="Helical" evidence="3">
    <location>
        <begin position="502"/>
        <end position="521"/>
    </location>
</feature>
<feature type="transmembrane region" description="Helical" evidence="3">
    <location>
        <begin position="405"/>
        <end position="426"/>
    </location>
</feature>
<dbReference type="InterPro" id="IPR050222">
    <property type="entry name" value="MATE_MdtK"/>
</dbReference>
<keyword evidence="2" id="KW-0813">Transport</keyword>
<dbReference type="InterPro" id="IPR002528">
    <property type="entry name" value="MATE_fam"/>
</dbReference>
<dbReference type="InterPro" id="IPR025275">
    <property type="entry name" value="DUF4015"/>
</dbReference>
<reference evidence="5" key="1">
    <citation type="journal article" date="2015" name="Genom Data">
        <title>Draft genome sequences of Phytophthora kernoviae and Phytophthora ramorum lineage EU2 from Scotland.</title>
        <authorList>
            <person name="Sambles C."/>
            <person name="Schlenzig A."/>
            <person name="O'Neill P."/>
            <person name="Grant M."/>
            <person name="Studholme D.J."/>
        </authorList>
    </citation>
    <scope>NUCLEOTIDE SEQUENCE</scope>
    <source>
        <strain evidence="5">00238/432</strain>
    </source>
</reference>
<feature type="transmembrane region" description="Helical" evidence="3">
    <location>
        <begin position="290"/>
        <end position="310"/>
    </location>
</feature>
<dbReference type="SUPFAM" id="SSF51445">
    <property type="entry name" value="(Trans)glycosidases"/>
    <property type="match status" value="1"/>
</dbReference>
<dbReference type="GO" id="GO:0005886">
    <property type="term" value="C:plasma membrane"/>
    <property type="evidence" value="ECO:0007669"/>
    <property type="project" value="TreeGrafter"/>
</dbReference>
<feature type="transmembrane region" description="Helical" evidence="3">
    <location>
        <begin position="614"/>
        <end position="632"/>
    </location>
</feature>
<evidence type="ECO:0000256" key="1">
    <source>
        <dbReference type="ARBA" id="ARBA00010199"/>
    </source>
</evidence>
<dbReference type="InterPro" id="IPR017853">
    <property type="entry name" value="GH"/>
</dbReference>
<dbReference type="GO" id="GO:0042910">
    <property type="term" value="F:xenobiotic transmembrane transporter activity"/>
    <property type="evidence" value="ECO:0007669"/>
    <property type="project" value="InterPro"/>
</dbReference>
<name>A0A8J4SHG0_9STRA</name>
<comment type="similarity">
    <text evidence="1">Belongs to the multi antimicrobial extrusion (MATE) (TC 2.A.66.1) family.</text>
</comment>
<organism evidence="5 6">
    <name type="scientific">Phytophthora kernoviae 00238/432</name>
    <dbReference type="NCBI Taxonomy" id="1284355"/>
    <lineage>
        <taxon>Eukaryota</taxon>
        <taxon>Sar</taxon>
        <taxon>Stramenopiles</taxon>
        <taxon>Oomycota</taxon>
        <taxon>Peronosporomycetes</taxon>
        <taxon>Peronosporales</taxon>
        <taxon>Peronosporaceae</taxon>
        <taxon>Phytophthora</taxon>
    </lineage>
</organism>
<proteinExistence type="inferred from homology"/>
<feature type="domain" description="DUF4015" evidence="4">
    <location>
        <begin position="2"/>
        <end position="266"/>
    </location>
</feature>
<dbReference type="Gene3D" id="3.20.20.80">
    <property type="entry name" value="Glycosidases"/>
    <property type="match status" value="1"/>
</dbReference>
<evidence type="ECO:0000313" key="6">
    <source>
        <dbReference type="Proteomes" id="UP000702964"/>
    </source>
</evidence>
<evidence type="ECO:0000259" key="4">
    <source>
        <dbReference type="Pfam" id="PF13200"/>
    </source>
</evidence>
<dbReference type="Pfam" id="PF13200">
    <property type="entry name" value="DUF4015"/>
    <property type="match status" value="1"/>
</dbReference>
<dbReference type="PANTHER" id="PTHR43298">
    <property type="entry name" value="MULTIDRUG RESISTANCE PROTEIN NORM-RELATED"/>
    <property type="match status" value="1"/>
</dbReference>
<comment type="caution">
    <text evidence="5">The sequence shown here is derived from an EMBL/GenBank/DDBJ whole genome shotgun (WGS) entry which is preliminary data.</text>
</comment>
<keyword evidence="3" id="KW-0472">Membrane</keyword>
<feature type="transmembrane region" description="Helical" evidence="3">
    <location>
        <begin position="330"/>
        <end position="355"/>
    </location>
</feature>
<feature type="transmembrane region" description="Helical" evidence="3">
    <location>
        <begin position="367"/>
        <end position="393"/>
    </location>
</feature>
<dbReference type="AlphaFoldDB" id="A0A8J4SHG0"/>
<sequence>MGKSQPFIRDMDALMKRLQKHDVYPIARVVVFKDTILAKKNPELSFRNKDGSIWANGKGDSFVNPYSKEVWDYNIEIAKEAAKLGFKEIQFDYVRFPEGFETRADALKYTKSDKSRVDIVAEFVQYARKELAPLGVRVSVDIFGYAASVPAAEGIGQDFVKISENVDVISPMVYPSHYSTGWYGVKDPDKNPYATIKGSMEDTHKKLDPTKELKPVIRPWIQDFTASWLGSGHYIKYGKKQVEDQIRAMKDMDVDEYLLWNASNRYTPDNSEALPVNMTTTSFSQKVKQFLIIFLPIFTTQIALSAMSFFDTNMSGKFSPADLAGVAIGTSLWLPVQTGLSGILIGITPVVSHLLGSKRNDKIGHSVVQALYLGLAVGFVVLAAGALLLKPILNGMPLEPRVGQVAFYFLCALAFGVIPLFGYTVLRSFMDALGQTRITMMITLVSLPVNILLNYLLIFGRWGFPQLGGVGAEPFAQYGIFRQMPKVSLAKWKELLKIGVPIGFATFFETSIFAAVTLLMSRFDTITIAAHQAALNFASTLYMLPVSICMALTILVGYEAGAGRVRDAKQYSLLGIGGAIALSLLTAVVLIVFGEQIAGVYSNDREVIALTQHFLIYAIFFQISDAIATPTQGALRGYKDVNPALIITFVAYWIIGLPVGYITATYTSLGAFGYWVGLIAGLAVGATALLWRLFLVQKQASVHMAENK</sequence>
<evidence type="ECO:0000256" key="2">
    <source>
        <dbReference type="ARBA" id="ARBA00022448"/>
    </source>
</evidence>
<dbReference type="EMBL" id="AOFI03000005">
    <property type="protein sequence ID" value="KAF4325351.1"/>
    <property type="molecule type" value="Genomic_DNA"/>
</dbReference>
<evidence type="ECO:0000313" key="5">
    <source>
        <dbReference type="EMBL" id="KAF4325351.1"/>
    </source>
</evidence>
<feature type="transmembrane region" description="Helical" evidence="3">
    <location>
        <begin position="672"/>
        <end position="694"/>
    </location>
</feature>
<feature type="transmembrane region" description="Helical" evidence="3">
    <location>
        <begin position="644"/>
        <end position="666"/>
    </location>
</feature>
<accession>A0A8J4SHG0</accession>
<protein>
    <recommendedName>
        <fullName evidence="4">DUF4015 domain-containing protein</fullName>
    </recommendedName>
</protein>
<gene>
    <name evidence="5" type="ORF">G195_000972</name>
</gene>
<reference evidence="5" key="2">
    <citation type="submission" date="2020-02" db="EMBL/GenBank/DDBJ databases">
        <authorList>
            <person name="Studholme D.J."/>
        </authorList>
    </citation>
    <scope>NUCLEOTIDE SEQUENCE</scope>
    <source>
        <strain evidence="5">00238/432</strain>
    </source>
</reference>
<keyword evidence="3" id="KW-0812">Transmembrane</keyword>
<feature type="transmembrane region" description="Helical" evidence="3">
    <location>
        <begin position="573"/>
        <end position="594"/>
    </location>
</feature>
<feature type="transmembrane region" description="Helical" evidence="3">
    <location>
        <begin position="541"/>
        <end position="561"/>
    </location>
</feature>
<dbReference type="Pfam" id="PF01554">
    <property type="entry name" value="MatE"/>
    <property type="match status" value="2"/>
</dbReference>
<evidence type="ECO:0000256" key="3">
    <source>
        <dbReference type="SAM" id="Phobius"/>
    </source>
</evidence>
<keyword evidence="3" id="KW-1133">Transmembrane helix</keyword>